<dbReference type="EMBL" id="CP019477">
    <property type="protein sequence ID" value="UQC85240.1"/>
    <property type="molecule type" value="Genomic_DNA"/>
</dbReference>
<reference evidence="2" key="1">
    <citation type="journal article" date="2021" name="Mol. Plant Microbe Interact.">
        <title>Complete Genome Sequence of the Plant-Pathogenic Fungus Colletotrichum lupini.</title>
        <authorList>
            <person name="Baroncelli R."/>
            <person name="Pensec F."/>
            <person name="Da Lio D."/>
            <person name="Boufleur T."/>
            <person name="Vicente I."/>
            <person name="Sarrocco S."/>
            <person name="Picot A."/>
            <person name="Baraldi E."/>
            <person name="Sukno S."/>
            <person name="Thon M."/>
            <person name="Le Floch G."/>
        </authorList>
    </citation>
    <scope>NUCLEOTIDE SEQUENCE</scope>
    <source>
        <strain evidence="2">IMI 504893</strain>
    </source>
</reference>
<proteinExistence type="predicted"/>
<dbReference type="RefSeq" id="XP_049146855.1">
    <property type="nucleotide sequence ID" value="XM_049289710.1"/>
</dbReference>
<gene>
    <name evidence="2" type="ORF">CLUP02_10737</name>
</gene>
<evidence type="ECO:0000313" key="2">
    <source>
        <dbReference type="EMBL" id="UQC85240.1"/>
    </source>
</evidence>
<feature type="region of interest" description="Disordered" evidence="1">
    <location>
        <begin position="1"/>
        <end position="51"/>
    </location>
</feature>
<evidence type="ECO:0000256" key="1">
    <source>
        <dbReference type="SAM" id="MobiDB-lite"/>
    </source>
</evidence>
<evidence type="ECO:0000313" key="3">
    <source>
        <dbReference type="Proteomes" id="UP000830671"/>
    </source>
</evidence>
<dbReference type="GeneID" id="73344720"/>
<sequence>MRLGCRHRPTENLEQAGGRADGLNSLSSRTQERDGVVVQRGRRSGPTEIPGDLNDVIGISDGARCKTSLERRWEREDLLTPEGSRLVRGSRNLPKLAPKVGMKVANYPRMSEKSQFSEHPEWNGKEGIMASMDLLVGREQIATKRDTNPSVALRTRQMLFYRKNWPRRECSIIRSLQFERCFWDDVGSNCWAYLQPSCEAGGMISTCSEK</sequence>
<accession>A0A9Q8SY21</accession>
<organism evidence="2 3">
    <name type="scientific">Colletotrichum lupini</name>
    <dbReference type="NCBI Taxonomy" id="145971"/>
    <lineage>
        <taxon>Eukaryota</taxon>
        <taxon>Fungi</taxon>
        <taxon>Dikarya</taxon>
        <taxon>Ascomycota</taxon>
        <taxon>Pezizomycotina</taxon>
        <taxon>Sordariomycetes</taxon>
        <taxon>Hypocreomycetidae</taxon>
        <taxon>Glomerellales</taxon>
        <taxon>Glomerellaceae</taxon>
        <taxon>Colletotrichum</taxon>
        <taxon>Colletotrichum acutatum species complex</taxon>
    </lineage>
</organism>
<dbReference type="Proteomes" id="UP000830671">
    <property type="component" value="Chromosome 5"/>
</dbReference>
<dbReference type="AlphaFoldDB" id="A0A9Q8SY21"/>
<protein>
    <submittedName>
        <fullName evidence="2">Uncharacterized protein</fullName>
    </submittedName>
</protein>
<keyword evidence="3" id="KW-1185">Reference proteome</keyword>
<name>A0A9Q8SY21_9PEZI</name>
<dbReference type="KEGG" id="clup:CLUP02_10737"/>